<dbReference type="Gene3D" id="3.10.20.310">
    <property type="entry name" value="membrane protein fhac"/>
    <property type="match status" value="1"/>
</dbReference>
<protein>
    <recommendedName>
        <fullName evidence="2">Polypeptide-transport-associated ShlB-type domain-containing protein</fullName>
    </recommendedName>
</protein>
<dbReference type="PANTHER" id="PTHR34597:SF1">
    <property type="entry name" value="HEME_HEMOPEXIN TRANSPORTER PROTEIN HUXB"/>
    <property type="match status" value="1"/>
</dbReference>
<feature type="non-terminal residue" evidence="3">
    <location>
        <position position="164"/>
    </location>
</feature>
<evidence type="ECO:0000313" key="3">
    <source>
        <dbReference type="EMBL" id="SVD77919.1"/>
    </source>
</evidence>
<feature type="domain" description="Polypeptide-transport-associated ShlB-type" evidence="2">
    <location>
        <begin position="90"/>
        <end position="164"/>
    </location>
</feature>
<dbReference type="InterPro" id="IPR051544">
    <property type="entry name" value="TPS_OM_transporter"/>
</dbReference>
<sequence>MDNCESSFPRERRRARLALVSVLVVASLVISALFQVKFAQAQVPLEAQSELVEKSLRQSRPLELPPESKPPDIRDRRKQTPKAPKTGPKFFIKKIKLTGNTVISDERLMPLVDLGEGMDVNLSMLNAMADKISALYATEGYLLARAFIPKQKIKDGIMEIVIFE</sequence>
<proteinExistence type="predicted"/>
<name>A0A382Y4E4_9ZZZZ</name>
<accession>A0A382Y4E4</accession>
<dbReference type="GO" id="GO:0098046">
    <property type="term" value="C:type V protein secretion system complex"/>
    <property type="evidence" value="ECO:0007669"/>
    <property type="project" value="TreeGrafter"/>
</dbReference>
<organism evidence="3">
    <name type="scientific">marine metagenome</name>
    <dbReference type="NCBI Taxonomy" id="408172"/>
    <lineage>
        <taxon>unclassified sequences</taxon>
        <taxon>metagenomes</taxon>
        <taxon>ecological metagenomes</taxon>
    </lineage>
</organism>
<evidence type="ECO:0000259" key="2">
    <source>
        <dbReference type="Pfam" id="PF08479"/>
    </source>
</evidence>
<dbReference type="InterPro" id="IPR013686">
    <property type="entry name" value="Polypept-transport_assoc_ShlB"/>
</dbReference>
<dbReference type="EMBL" id="UINC01172708">
    <property type="protein sequence ID" value="SVD77919.1"/>
    <property type="molecule type" value="Genomic_DNA"/>
</dbReference>
<feature type="region of interest" description="Disordered" evidence="1">
    <location>
        <begin position="56"/>
        <end position="87"/>
    </location>
</feature>
<dbReference type="Pfam" id="PF08479">
    <property type="entry name" value="POTRA_2"/>
    <property type="match status" value="1"/>
</dbReference>
<evidence type="ECO:0000256" key="1">
    <source>
        <dbReference type="SAM" id="MobiDB-lite"/>
    </source>
</evidence>
<dbReference type="AlphaFoldDB" id="A0A382Y4E4"/>
<dbReference type="GO" id="GO:0008320">
    <property type="term" value="F:protein transmembrane transporter activity"/>
    <property type="evidence" value="ECO:0007669"/>
    <property type="project" value="TreeGrafter"/>
</dbReference>
<reference evidence="3" key="1">
    <citation type="submission" date="2018-05" db="EMBL/GenBank/DDBJ databases">
        <authorList>
            <person name="Lanie J.A."/>
            <person name="Ng W.-L."/>
            <person name="Kazmierczak K.M."/>
            <person name="Andrzejewski T.M."/>
            <person name="Davidsen T.M."/>
            <person name="Wayne K.J."/>
            <person name="Tettelin H."/>
            <person name="Glass J.I."/>
            <person name="Rusch D."/>
            <person name="Podicherti R."/>
            <person name="Tsui H.-C.T."/>
            <person name="Winkler M.E."/>
        </authorList>
    </citation>
    <scope>NUCLEOTIDE SEQUENCE</scope>
</reference>
<gene>
    <name evidence="3" type="ORF">METZ01_LOCUS430773</name>
</gene>
<dbReference type="PANTHER" id="PTHR34597">
    <property type="entry name" value="SLR1661 PROTEIN"/>
    <property type="match status" value="1"/>
</dbReference>
<dbReference type="GO" id="GO:0046819">
    <property type="term" value="P:protein secretion by the type V secretion system"/>
    <property type="evidence" value="ECO:0007669"/>
    <property type="project" value="TreeGrafter"/>
</dbReference>